<dbReference type="Pfam" id="PF00263">
    <property type="entry name" value="Secretin"/>
    <property type="match status" value="1"/>
</dbReference>
<evidence type="ECO:0000259" key="7">
    <source>
        <dbReference type="Pfam" id="PF00263"/>
    </source>
</evidence>
<comment type="caution">
    <text evidence="10">The sequence shown here is derived from an EMBL/GenBank/DDBJ whole genome shotgun (WGS) entry which is preliminary data.</text>
</comment>
<dbReference type="PANTHER" id="PTHR30332">
    <property type="entry name" value="PROBABLE GENERAL SECRETION PATHWAY PROTEIN D"/>
    <property type="match status" value="1"/>
</dbReference>
<comment type="similarity">
    <text evidence="4">Belongs to the bacterial secretin family.</text>
</comment>
<evidence type="ECO:0000256" key="3">
    <source>
        <dbReference type="ARBA" id="ARBA00023136"/>
    </source>
</evidence>
<proteinExistence type="inferred from homology"/>
<evidence type="ECO:0000256" key="6">
    <source>
        <dbReference type="SAM" id="SignalP"/>
    </source>
</evidence>
<dbReference type="EMBL" id="DSBX01000158">
    <property type="protein sequence ID" value="HDQ99478.1"/>
    <property type="molecule type" value="Genomic_DNA"/>
</dbReference>
<accession>A0A7V0T5U6</accession>
<evidence type="ECO:0000259" key="8">
    <source>
        <dbReference type="Pfam" id="PF03958"/>
    </source>
</evidence>
<evidence type="ECO:0000256" key="5">
    <source>
        <dbReference type="RuleBase" id="RU004004"/>
    </source>
</evidence>
<keyword evidence="3" id="KW-0472">Membrane</keyword>
<dbReference type="InterPro" id="IPR038591">
    <property type="entry name" value="NolW-like_sf"/>
</dbReference>
<dbReference type="GO" id="GO:0009306">
    <property type="term" value="P:protein secretion"/>
    <property type="evidence" value="ECO:0007669"/>
    <property type="project" value="InterPro"/>
</dbReference>
<dbReference type="InterPro" id="IPR021731">
    <property type="entry name" value="AMIN_dom"/>
</dbReference>
<keyword evidence="2 6" id="KW-0732">Signal</keyword>
<dbReference type="InterPro" id="IPR005644">
    <property type="entry name" value="NolW-like"/>
</dbReference>
<dbReference type="Pfam" id="PF03958">
    <property type="entry name" value="Secretin_N"/>
    <property type="match status" value="1"/>
</dbReference>
<dbReference type="Pfam" id="PF11741">
    <property type="entry name" value="AMIN"/>
    <property type="match status" value="1"/>
</dbReference>
<dbReference type="GO" id="GO:0009279">
    <property type="term" value="C:cell outer membrane"/>
    <property type="evidence" value="ECO:0007669"/>
    <property type="project" value="UniProtKB-SubCell"/>
</dbReference>
<protein>
    <submittedName>
        <fullName evidence="10">Type IV pilus secretin family protein</fullName>
    </submittedName>
</protein>
<sequence length="529" mass="57738">MKKTLAFALLFVLGVGSVLIAGEQATIRDITVDRLLDGVRVTIACDRPPNVSSFVSAQPAAIVIDLMDAVNGTGRERFESAHYPVTAVTMQASEATTGYRVAVRLRDMVKSRVTQEGNLVVIELGIVPLPPPAAPPPADPFAGKILTLLVKDAQVSDVLRMVASQFDLNILMTQDVKQQVTVRVNEVPLRDGIDALLKAALCNMVEQDNGIYVVKPVRQEIYGELHTRLYTLDYVEADDAAKAVKEALSPEGKAEVSYRRVDDGSGSDRSGLLIVTDIPEAHRRVAEFLAVLDRPVPQVAIEAKFIETTRSSEDRYGIDWQIRASASTGGWDASRDFGIPIVFDQMVLGKISLDQMNASLDLLATRGNSRVLANPRTMTLSNQKATVSMGVNVPLREINKDGNTGEITYTWRTRSIPIQLEVTPYVTSDGKVTMHVKPSVEAITGWVGSADDQQPIVAKREAETQVTVSDGEVVVIGGLVKEEETRTIGKIPLLGDIPVLGHLFKKTSVRREQNDLMIFIIPHVLPMES</sequence>
<feature type="signal peptide" evidence="6">
    <location>
        <begin position="1"/>
        <end position="21"/>
    </location>
</feature>
<name>A0A7V0T5U6_UNCW3</name>
<dbReference type="InterPro" id="IPR050810">
    <property type="entry name" value="Bact_Secretion_Sys_Channel"/>
</dbReference>
<evidence type="ECO:0000256" key="2">
    <source>
        <dbReference type="ARBA" id="ARBA00022729"/>
    </source>
</evidence>
<dbReference type="PANTHER" id="PTHR30332:SF24">
    <property type="entry name" value="SECRETIN GSPD-RELATED"/>
    <property type="match status" value="1"/>
</dbReference>
<reference evidence="10" key="1">
    <citation type="journal article" date="2020" name="mSystems">
        <title>Genome- and Community-Level Interaction Insights into Carbon Utilization and Element Cycling Functions of Hydrothermarchaeota in Hydrothermal Sediment.</title>
        <authorList>
            <person name="Zhou Z."/>
            <person name="Liu Y."/>
            <person name="Xu W."/>
            <person name="Pan J."/>
            <person name="Luo Z.H."/>
            <person name="Li M."/>
        </authorList>
    </citation>
    <scope>NUCLEOTIDE SEQUENCE [LARGE SCALE GENOMIC DNA]</scope>
    <source>
        <strain evidence="10">SpSt-1182</strain>
    </source>
</reference>
<dbReference type="InterPro" id="IPR001775">
    <property type="entry name" value="GspD/PilQ"/>
</dbReference>
<dbReference type="GO" id="GO:0015627">
    <property type="term" value="C:type II protein secretion system complex"/>
    <property type="evidence" value="ECO:0007669"/>
    <property type="project" value="TreeGrafter"/>
</dbReference>
<dbReference type="InterPro" id="IPR004845">
    <property type="entry name" value="T2SS_GspD_CS"/>
</dbReference>
<dbReference type="PRINTS" id="PR00811">
    <property type="entry name" value="BCTERIALGSPD"/>
</dbReference>
<dbReference type="AlphaFoldDB" id="A0A7V0T5U6"/>
<evidence type="ECO:0000313" key="10">
    <source>
        <dbReference type="EMBL" id="HDQ99478.1"/>
    </source>
</evidence>
<evidence type="ECO:0000256" key="1">
    <source>
        <dbReference type="ARBA" id="ARBA00004370"/>
    </source>
</evidence>
<feature type="chain" id="PRO_5030868172" evidence="6">
    <location>
        <begin position="22"/>
        <end position="529"/>
    </location>
</feature>
<gene>
    <name evidence="10" type="ORF">ENN51_04235</name>
</gene>
<dbReference type="PROSITE" id="PS00875">
    <property type="entry name" value="T2SP_D"/>
    <property type="match status" value="1"/>
</dbReference>
<comment type="subcellular location">
    <subcellularLocation>
        <location evidence="5">Cell outer membrane</location>
    </subcellularLocation>
    <subcellularLocation>
        <location evidence="1">Membrane</location>
    </subcellularLocation>
</comment>
<evidence type="ECO:0000259" key="9">
    <source>
        <dbReference type="Pfam" id="PF11741"/>
    </source>
</evidence>
<feature type="domain" description="AMIN" evidence="9">
    <location>
        <begin position="31"/>
        <end position="113"/>
    </location>
</feature>
<dbReference type="Gene3D" id="3.30.1370.130">
    <property type="match status" value="1"/>
</dbReference>
<dbReference type="Proteomes" id="UP000885672">
    <property type="component" value="Unassembled WGS sequence"/>
</dbReference>
<organism evidence="10">
    <name type="scientific">candidate division WOR-3 bacterium</name>
    <dbReference type="NCBI Taxonomy" id="2052148"/>
    <lineage>
        <taxon>Bacteria</taxon>
        <taxon>Bacteria division WOR-3</taxon>
    </lineage>
</organism>
<dbReference type="Gene3D" id="3.30.1370.120">
    <property type="match status" value="1"/>
</dbReference>
<evidence type="ECO:0000256" key="4">
    <source>
        <dbReference type="RuleBase" id="RU004003"/>
    </source>
</evidence>
<dbReference type="Gene3D" id="2.60.40.3500">
    <property type="match status" value="1"/>
</dbReference>
<feature type="domain" description="NolW-like" evidence="8">
    <location>
        <begin position="227"/>
        <end position="298"/>
    </location>
</feature>
<keyword evidence="5" id="KW-0813">Transport</keyword>
<feature type="domain" description="Type II/III secretion system secretin-like" evidence="7">
    <location>
        <begin position="363"/>
        <end position="525"/>
    </location>
</feature>
<dbReference type="InterPro" id="IPR004846">
    <property type="entry name" value="T2SS/T3SS_dom"/>
</dbReference>